<dbReference type="PROSITE" id="PS50853">
    <property type="entry name" value="FN3"/>
    <property type="match status" value="1"/>
</dbReference>
<keyword evidence="5 10" id="KW-0378">Hydrolase</keyword>
<dbReference type="PROSITE" id="PS00591">
    <property type="entry name" value="GH10_1"/>
    <property type="match status" value="1"/>
</dbReference>
<evidence type="ECO:0000256" key="6">
    <source>
        <dbReference type="ARBA" id="ARBA00023277"/>
    </source>
</evidence>
<evidence type="ECO:0000256" key="1">
    <source>
        <dbReference type="ARBA" id="ARBA00000681"/>
    </source>
</evidence>
<dbReference type="RefSeq" id="WP_084190357.1">
    <property type="nucleotide sequence ID" value="NZ_FRAA01000001.1"/>
</dbReference>
<dbReference type="STRING" id="156994.SAMN04488028_1011078"/>
<keyword evidence="6 10" id="KW-0119">Carbohydrate metabolism</keyword>
<evidence type="ECO:0000313" key="14">
    <source>
        <dbReference type="Proteomes" id="UP000184474"/>
    </source>
</evidence>
<proteinExistence type="inferred from homology"/>
<dbReference type="Pfam" id="PF00331">
    <property type="entry name" value="Glyco_hydro_10"/>
    <property type="match status" value="1"/>
</dbReference>
<dbReference type="Gene3D" id="2.60.40.10">
    <property type="entry name" value="Immunoglobulins"/>
    <property type="match status" value="1"/>
</dbReference>
<evidence type="ECO:0000256" key="9">
    <source>
        <dbReference type="PROSITE-ProRule" id="PRU10061"/>
    </source>
</evidence>
<dbReference type="Gene3D" id="3.20.20.80">
    <property type="entry name" value="Glycosidases"/>
    <property type="match status" value="1"/>
</dbReference>
<keyword evidence="14" id="KW-1185">Reference proteome</keyword>
<evidence type="ECO:0000256" key="10">
    <source>
        <dbReference type="RuleBase" id="RU361174"/>
    </source>
</evidence>
<dbReference type="CDD" id="cd00063">
    <property type="entry name" value="FN3"/>
    <property type="match status" value="1"/>
</dbReference>
<protein>
    <recommendedName>
        <fullName evidence="10">Beta-xylanase</fullName>
        <ecNumber evidence="10">3.2.1.8</ecNumber>
    </recommendedName>
</protein>
<feature type="active site" description="Nucleophile" evidence="9">
    <location>
        <position position="374"/>
    </location>
</feature>
<evidence type="ECO:0000256" key="3">
    <source>
        <dbReference type="ARBA" id="ARBA00022651"/>
    </source>
</evidence>
<evidence type="ECO:0000259" key="11">
    <source>
        <dbReference type="PROSITE" id="PS50853"/>
    </source>
</evidence>
<dbReference type="GO" id="GO:0031176">
    <property type="term" value="F:endo-1,4-beta-xylanase activity"/>
    <property type="evidence" value="ECO:0007669"/>
    <property type="project" value="UniProtKB-EC"/>
</dbReference>
<keyword evidence="4" id="KW-0732">Signal</keyword>
<feature type="domain" description="Fibronectin type-III" evidence="11">
    <location>
        <begin position="44"/>
        <end position="136"/>
    </location>
</feature>
<evidence type="ECO:0000259" key="12">
    <source>
        <dbReference type="PROSITE" id="PS51760"/>
    </source>
</evidence>
<dbReference type="EMBL" id="FRAA01000001">
    <property type="protein sequence ID" value="SHJ74116.1"/>
    <property type="molecule type" value="Genomic_DNA"/>
</dbReference>
<feature type="domain" description="GH10" evidence="12">
    <location>
        <begin position="142"/>
        <end position="459"/>
    </location>
</feature>
<dbReference type="InterPro" id="IPR001000">
    <property type="entry name" value="GH10_dom"/>
</dbReference>
<dbReference type="PANTHER" id="PTHR31490:SF88">
    <property type="entry name" value="BETA-XYLANASE"/>
    <property type="match status" value="1"/>
</dbReference>
<dbReference type="PROSITE" id="PS51257">
    <property type="entry name" value="PROKAR_LIPOPROTEIN"/>
    <property type="match status" value="1"/>
</dbReference>
<evidence type="ECO:0000256" key="4">
    <source>
        <dbReference type="ARBA" id="ARBA00022729"/>
    </source>
</evidence>
<dbReference type="GO" id="GO:0045493">
    <property type="term" value="P:xylan catabolic process"/>
    <property type="evidence" value="ECO:0007669"/>
    <property type="project" value="UniProtKB-KW"/>
</dbReference>
<keyword evidence="8 10" id="KW-0624">Polysaccharide degradation</keyword>
<keyword evidence="7 10" id="KW-0326">Glycosidase</keyword>
<dbReference type="PROSITE" id="PS51760">
    <property type="entry name" value="GH10_2"/>
    <property type="match status" value="1"/>
</dbReference>
<dbReference type="InterPro" id="IPR031158">
    <property type="entry name" value="GH10_AS"/>
</dbReference>
<evidence type="ECO:0000256" key="2">
    <source>
        <dbReference type="ARBA" id="ARBA00007495"/>
    </source>
</evidence>
<evidence type="ECO:0000256" key="5">
    <source>
        <dbReference type="ARBA" id="ARBA00022801"/>
    </source>
</evidence>
<dbReference type="SMART" id="SM00633">
    <property type="entry name" value="Glyco_10"/>
    <property type="match status" value="1"/>
</dbReference>
<organism evidence="13 14">
    <name type="scientific">Reichenbachiella agariperforans</name>
    <dbReference type="NCBI Taxonomy" id="156994"/>
    <lineage>
        <taxon>Bacteria</taxon>
        <taxon>Pseudomonadati</taxon>
        <taxon>Bacteroidota</taxon>
        <taxon>Cytophagia</taxon>
        <taxon>Cytophagales</taxon>
        <taxon>Reichenbachiellaceae</taxon>
        <taxon>Reichenbachiella</taxon>
    </lineage>
</organism>
<reference evidence="14" key="1">
    <citation type="submission" date="2016-11" db="EMBL/GenBank/DDBJ databases">
        <authorList>
            <person name="Varghese N."/>
            <person name="Submissions S."/>
        </authorList>
    </citation>
    <scope>NUCLEOTIDE SEQUENCE [LARGE SCALE GENOMIC DNA]</scope>
    <source>
        <strain evidence="14">DSM 26134</strain>
    </source>
</reference>
<accession>A0A1M6LSR6</accession>
<evidence type="ECO:0000313" key="13">
    <source>
        <dbReference type="EMBL" id="SHJ74116.1"/>
    </source>
</evidence>
<dbReference type="InterPro" id="IPR036116">
    <property type="entry name" value="FN3_sf"/>
</dbReference>
<dbReference type="PANTHER" id="PTHR31490">
    <property type="entry name" value="GLYCOSYL HYDROLASE"/>
    <property type="match status" value="1"/>
</dbReference>
<dbReference type="InterPro" id="IPR003961">
    <property type="entry name" value="FN3_dom"/>
</dbReference>
<dbReference type="Proteomes" id="UP000184474">
    <property type="component" value="Unassembled WGS sequence"/>
</dbReference>
<dbReference type="SUPFAM" id="SSF49265">
    <property type="entry name" value="Fibronectin type III"/>
    <property type="match status" value="1"/>
</dbReference>
<sequence length="461" mass="52143">MKEVMRNFRAWEQIVTLLLVWVVLFMMSSCSDDGGKEEEAVQVVPPTLNPVSGITQESFSLSWNKVSGADNYLVEVATDEAFDNLVSSYDPWTAYGVLLDVDGLTLNTPYFARMRTVVGEEISAYSNVVMATTLDEEGPEPETALKEVATTFSVGMAVQTSRLTGDYLTILTKEFDQITAEWEMKMSVMYPSSAGYDFTRADELVEFAETNGLEIHGHSLIWHNSTPAWVEDFAGTDAEFEAMVKDYIITTVTRYKGKIKSWDVVNEAFEDGSGSLRNSVFRQKMGDDYIEKCYKWTREADPDVLIFYNDYNMTTDASKLGSTIDMAEDFIARDVPIDGIGFQMHISYNGPDRATIESAAKKVTDTGLMLHFSELDIRANPNNDMSELTVQRAVDLQEKYKEVVEIYNAIPEESKFALTVWGLRDQDTWLIDFWGHQDWPLMYNNDFSVKKAHTGFLEGLE</sequence>
<dbReference type="InterPro" id="IPR017853">
    <property type="entry name" value="GH"/>
</dbReference>
<gene>
    <name evidence="13" type="ORF">SAMN04488028_1011078</name>
</gene>
<evidence type="ECO:0000256" key="8">
    <source>
        <dbReference type="ARBA" id="ARBA00023326"/>
    </source>
</evidence>
<evidence type="ECO:0000256" key="7">
    <source>
        <dbReference type="ARBA" id="ARBA00023295"/>
    </source>
</evidence>
<dbReference type="AlphaFoldDB" id="A0A1M6LSR6"/>
<dbReference type="PRINTS" id="PR00134">
    <property type="entry name" value="GLHYDRLASE10"/>
</dbReference>
<name>A0A1M6LSR6_REIAG</name>
<dbReference type="InterPro" id="IPR013783">
    <property type="entry name" value="Ig-like_fold"/>
</dbReference>
<dbReference type="InterPro" id="IPR044846">
    <property type="entry name" value="GH10"/>
</dbReference>
<dbReference type="SUPFAM" id="SSF51445">
    <property type="entry name" value="(Trans)glycosidases"/>
    <property type="match status" value="1"/>
</dbReference>
<comment type="similarity">
    <text evidence="2 10">Belongs to the glycosyl hydrolase 10 (cellulase F) family.</text>
</comment>
<keyword evidence="3 13" id="KW-0858">Xylan degradation</keyword>
<dbReference type="EC" id="3.2.1.8" evidence="10"/>
<comment type="catalytic activity">
    <reaction evidence="1 10">
        <text>Endohydrolysis of (1-&gt;4)-beta-D-xylosidic linkages in xylans.</text>
        <dbReference type="EC" id="3.2.1.8"/>
    </reaction>
</comment>